<evidence type="ECO:0000313" key="2">
    <source>
        <dbReference type="Proteomes" id="UP000000763"/>
    </source>
</evidence>
<dbReference type="AlphaFoldDB" id="Q69N56"/>
<name>Q69N56_ORYSJ</name>
<dbReference type="Proteomes" id="UP000000763">
    <property type="component" value="Chromosome 7"/>
</dbReference>
<organism evidence="1 2">
    <name type="scientific">Oryza sativa subsp. japonica</name>
    <name type="common">Rice</name>
    <dbReference type="NCBI Taxonomy" id="39947"/>
    <lineage>
        <taxon>Eukaryota</taxon>
        <taxon>Viridiplantae</taxon>
        <taxon>Streptophyta</taxon>
        <taxon>Embryophyta</taxon>
        <taxon>Tracheophyta</taxon>
        <taxon>Spermatophyta</taxon>
        <taxon>Magnoliopsida</taxon>
        <taxon>Liliopsida</taxon>
        <taxon>Poales</taxon>
        <taxon>Poaceae</taxon>
        <taxon>BOP clade</taxon>
        <taxon>Oryzoideae</taxon>
        <taxon>Oryzeae</taxon>
        <taxon>Oryzinae</taxon>
        <taxon>Oryza</taxon>
        <taxon>Oryza sativa</taxon>
    </lineage>
</organism>
<gene>
    <name evidence="1" type="primary">OSJNBa0052I14.31</name>
</gene>
<accession>Q69N56</accession>
<proteinExistence type="predicted"/>
<dbReference type="EMBL" id="AP005690">
    <property type="protein sequence ID" value="BAD31644.1"/>
    <property type="molecule type" value="Genomic_DNA"/>
</dbReference>
<protein>
    <submittedName>
        <fullName evidence="1">Uncharacterized protein</fullName>
    </submittedName>
</protein>
<reference evidence="2" key="2">
    <citation type="journal article" date="2008" name="Nucleic Acids Res.">
        <title>The rice annotation project database (RAP-DB): 2008 update.</title>
        <authorList>
            <consortium name="The rice annotation project (RAP)"/>
        </authorList>
    </citation>
    <scope>GENOME REANNOTATION</scope>
    <source>
        <strain evidence="2">cv. Nipponbare</strain>
    </source>
</reference>
<sequence length="64" mass="7123">MGWGRCRLSKNGPGPDSLWFHPSPFPLGPSGCHRTAVRGQVAQHQRRQSMTGPNYDEMRACQSV</sequence>
<reference evidence="2" key="1">
    <citation type="journal article" date="2005" name="Nature">
        <title>The map-based sequence of the rice genome.</title>
        <authorList>
            <consortium name="International rice genome sequencing project (IRGSP)"/>
            <person name="Matsumoto T."/>
            <person name="Wu J."/>
            <person name="Kanamori H."/>
            <person name="Katayose Y."/>
            <person name="Fujisawa M."/>
            <person name="Namiki N."/>
            <person name="Mizuno H."/>
            <person name="Yamamoto K."/>
            <person name="Antonio B.A."/>
            <person name="Baba T."/>
            <person name="Sakata K."/>
            <person name="Nagamura Y."/>
            <person name="Aoki H."/>
            <person name="Arikawa K."/>
            <person name="Arita K."/>
            <person name="Bito T."/>
            <person name="Chiden Y."/>
            <person name="Fujitsuka N."/>
            <person name="Fukunaka R."/>
            <person name="Hamada M."/>
            <person name="Harada C."/>
            <person name="Hayashi A."/>
            <person name="Hijishita S."/>
            <person name="Honda M."/>
            <person name="Hosokawa S."/>
            <person name="Ichikawa Y."/>
            <person name="Idonuma A."/>
            <person name="Iijima M."/>
            <person name="Ikeda M."/>
            <person name="Ikeno M."/>
            <person name="Ito K."/>
            <person name="Ito S."/>
            <person name="Ito T."/>
            <person name="Ito Y."/>
            <person name="Ito Y."/>
            <person name="Iwabuchi A."/>
            <person name="Kamiya K."/>
            <person name="Karasawa W."/>
            <person name="Kurita K."/>
            <person name="Katagiri S."/>
            <person name="Kikuta A."/>
            <person name="Kobayashi H."/>
            <person name="Kobayashi N."/>
            <person name="Machita K."/>
            <person name="Maehara T."/>
            <person name="Masukawa M."/>
            <person name="Mizubayashi T."/>
            <person name="Mukai Y."/>
            <person name="Nagasaki H."/>
            <person name="Nagata Y."/>
            <person name="Naito S."/>
            <person name="Nakashima M."/>
            <person name="Nakama Y."/>
            <person name="Nakamichi Y."/>
            <person name="Nakamura M."/>
            <person name="Meguro A."/>
            <person name="Negishi M."/>
            <person name="Ohta I."/>
            <person name="Ohta T."/>
            <person name="Okamoto M."/>
            <person name="Ono N."/>
            <person name="Saji S."/>
            <person name="Sakaguchi M."/>
            <person name="Sakai K."/>
            <person name="Shibata M."/>
            <person name="Shimokawa T."/>
            <person name="Song J."/>
            <person name="Takazaki Y."/>
            <person name="Terasawa K."/>
            <person name="Tsugane M."/>
            <person name="Tsuji K."/>
            <person name="Ueda S."/>
            <person name="Waki K."/>
            <person name="Yamagata H."/>
            <person name="Yamamoto M."/>
            <person name="Yamamoto S."/>
            <person name="Yamane H."/>
            <person name="Yoshiki S."/>
            <person name="Yoshihara R."/>
            <person name="Yukawa K."/>
            <person name="Zhong H."/>
            <person name="Yano M."/>
            <person name="Yuan Q."/>
            <person name="Ouyang S."/>
            <person name="Liu J."/>
            <person name="Jones K.M."/>
            <person name="Gansberger K."/>
            <person name="Moffat K."/>
            <person name="Hill J."/>
            <person name="Bera J."/>
            <person name="Fadrosh D."/>
            <person name="Jin S."/>
            <person name="Johri S."/>
            <person name="Kim M."/>
            <person name="Overton L."/>
            <person name="Reardon M."/>
            <person name="Tsitrin T."/>
            <person name="Vuong H."/>
            <person name="Weaver B."/>
            <person name="Ciecko A."/>
            <person name="Tallon L."/>
            <person name="Jackson J."/>
            <person name="Pai G."/>
            <person name="Aken S.V."/>
            <person name="Utterback T."/>
            <person name="Reidmuller S."/>
            <person name="Feldblyum T."/>
            <person name="Hsiao J."/>
            <person name="Zismann V."/>
            <person name="Iobst S."/>
            <person name="de Vazeille A.R."/>
            <person name="Buell C.R."/>
            <person name="Ying K."/>
            <person name="Li Y."/>
            <person name="Lu T."/>
            <person name="Huang Y."/>
            <person name="Zhao Q."/>
            <person name="Feng Q."/>
            <person name="Zhang L."/>
            <person name="Zhu J."/>
            <person name="Weng Q."/>
            <person name="Mu J."/>
            <person name="Lu Y."/>
            <person name="Fan D."/>
            <person name="Liu Y."/>
            <person name="Guan J."/>
            <person name="Zhang Y."/>
            <person name="Yu S."/>
            <person name="Liu X."/>
            <person name="Zhang Y."/>
            <person name="Hong G."/>
            <person name="Han B."/>
            <person name="Choisne N."/>
            <person name="Demange N."/>
            <person name="Orjeda G."/>
            <person name="Samain S."/>
            <person name="Cattolico L."/>
            <person name="Pelletier E."/>
            <person name="Couloux A."/>
            <person name="Segurens B."/>
            <person name="Wincker P."/>
            <person name="D'Hont A."/>
            <person name="Scarpelli C."/>
            <person name="Weissenbach J."/>
            <person name="Salanoubat M."/>
            <person name="Quetier F."/>
            <person name="Yu Y."/>
            <person name="Kim H.R."/>
            <person name="Rambo T."/>
            <person name="Currie J."/>
            <person name="Collura K."/>
            <person name="Luo M."/>
            <person name="Yang T."/>
            <person name="Ammiraju J.S.S."/>
            <person name="Engler F."/>
            <person name="Soderlund C."/>
            <person name="Wing R.A."/>
            <person name="Palmer L.E."/>
            <person name="de la Bastide M."/>
            <person name="Spiegel L."/>
            <person name="Nascimento L."/>
            <person name="Zutavern T."/>
            <person name="O'Shaughnessy A."/>
            <person name="Dike S."/>
            <person name="Dedhia N."/>
            <person name="Preston R."/>
            <person name="Balija V."/>
            <person name="McCombie W.R."/>
            <person name="Chow T."/>
            <person name="Chen H."/>
            <person name="Chung M."/>
            <person name="Chen C."/>
            <person name="Shaw J."/>
            <person name="Wu H."/>
            <person name="Hsiao K."/>
            <person name="Chao Y."/>
            <person name="Chu M."/>
            <person name="Cheng C."/>
            <person name="Hour A."/>
            <person name="Lee P."/>
            <person name="Lin S."/>
            <person name="Lin Y."/>
            <person name="Liou J."/>
            <person name="Liu S."/>
            <person name="Hsing Y."/>
            <person name="Raghuvanshi S."/>
            <person name="Mohanty A."/>
            <person name="Bharti A.K."/>
            <person name="Gaur A."/>
            <person name="Gupta V."/>
            <person name="Kumar D."/>
            <person name="Ravi V."/>
            <person name="Vij S."/>
            <person name="Kapur A."/>
            <person name="Khurana P."/>
            <person name="Khurana P."/>
            <person name="Khurana J.P."/>
            <person name="Tyagi A.K."/>
            <person name="Gaikwad K."/>
            <person name="Singh A."/>
            <person name="Dalal V."/>
            <person name="Srivastava S."/>
            <person name="Dixit A."/>
            <person name="Pal A.K."/>
            <person name="Ghazi I.A."/>
            <person name="Yadav M."/>
            <person name="Pandit A."/>
            <person name="Bhargava A."/>
            <person name="Sureshbabu K."/>
            <person name="Batra K."/>
            <person name="Sharma T.R."/>
            <person name="Mohapatra T."/>
            <person name="Singh N.K."/>
            <person name="Messing J."/>
            <person name="Nelson A.B."/>
            <person name="Fuks G."/>
            <person name="Kavchok S."/>
            <person name="Keizer G."/>
            <person name="Linton E."/>
            <person name="Llaca V."/>
            <person name="Song R."/>
            <person name="Tanyolac B."/>
            <person name="Young S."/>
            <person name="Ho-Il K."/>
            <person name="Hahn J.H."/>
            <person name="Sangsakoo G."/>
            <person name="Vanavichit A."/>
            <person name="de Mattos Luiz.A.T."/>
            <person name="Zimmer P.D."/>
            <person name="Malone G."/>
            <person name="Dellagostin O."/>
            <person name="de Oliveira A.C."/>
            <person name="Bevan M."/>
            <person name="Bancroft I."/>
            <person name="Minx P."/>
            <person name="Cordum H."/>
            <person name="Wilson R."/>
            <person name="Cheng Z."/>
            <person name="Jin W."/>
            <person name="Jiang J."/>
            <person name="Leong S.A."/>
            <person name="Iwama H."/>
            <person name="Gojobori T."/>
            <person name="Itoh T."/>
            <person name="Niimura Y."/>
            <person name="Fujii Y."/>
            <person name="Habara T."/>
            <person name="Sakai H."/>
            <person name="Sato Y."/>
            <person name="Wilson G."/>
            <person name="Kumar K."/>
            <person name="McCouch S."/>
            <person name="Juretic N."/>
            <person name="Hoen D."/>
            <person name="Wright S."/>
            <person name="Bruskiewich R."/>
            <person name="Bureau T."/>
            <person name="Miyao A."/>
            <person name="Hirochika H."/>
            <person name="Nishikawa T."/>
            <person name="Kadowaki K."/>
            <person name="Sugiura M."/>
            <person name="Burr B."/>
            <person name="Sasaki T."/>
        </authorList>
    </citation>
    <scope>NUCLEOTIDE SEQUENCE [LARGE SCALE GENOMIC DNA]</scope>
    <source>
        <strain evidence="2">cv. Nipponbare</strain>
    </source>
</reference>
<evidence type="ECO:0000313" key="1">
    <source>
        <dbReference type="EMBL" id="BAD31644.1"/>
    </source>
</evidence>